<dbReference type="RefSeq" id="WP_237383651.1">
    <property type="nucleotide sequence ID" value="NZ_CP071793.1"/>
</dbReference>
<reference evidence="1" key="1">
    <citation type="submission" date="2021-03" db="EMBL/GenBank/DDBJ databases">
        <title>Acanthopleuribacteraceae sp. M133.</title>
        <authorList>
            <person name="Wang G."/>
        </authorList>
    </citation>
    <scope>NUCLEOTIDE SEQUENCE</scope>
    <source>
        <strain evidence="1">M133</strain>
    </source>
</reference>
<evidence type="ECO:0000313" key="2">
    <source>
        <dbReference type="Proteomes" id="UP000663929"/>
    </source>
</evidence>
<keyword evidence="2" id="KW-1185">Reference proteome</keyword>
<proteinExistence type="predicted"/>
<name>A0A8A4TUB6_SULCO</name>
<gene>
    <name evidence="1" type="ORF">J3U87_13925</name>
</gene>
<dbReference type="AlphaFoldDB" id="A0A8A4TUB6"/>
<protein>
    <submittedName>
        <fullName evidence="1">Uncharacterized protein</fullName>
    </submittedName>
</protein>
<accession>A0A8A4TUB6</accession>
<evidence type="ECO:0000313" key="1">
    <source>
        <dbReference type="EMBL" id="QTD53549.1"/>
    </source>
</evidence>
<sequence>MSTWILLLLLGWQHGEAPSLSEGPDRGLVLRLPGALFEHKDVVKQINSGLTAALVVTVTDREGRIGGARIAVRYEPWDEVYHVQVLDMRGTETKRVLATRTEMADFFKKGVLHVWSAKHRLHRDQPFAIRIKVLPFSQREQADTQAWLTRTVSGQRPGGVPTMGMELILERSIKRPTTTQFEWKVGLKP</sequence>
<organism evidence="1 2">
    <name type="scientific">Sulfidibacter corallicola</name>
    <dbReference type="NCBI Taxonomy" id="2818388"/>
    <lineage>
        <taxon>Bacteria</taxon>
        <taxon>Pseudomonadati</taxon>
        <taxon>Acidobacteriota</taxon>
        <taxon>Holophagae</taxon>
        <taxon>Acanthopleuribacterales</taxon>
        <taxon>Acanthopleuribacteraceae</taxon>
        <taxon>Sulfidibacter</taxon>
    </lineage>
</organism>
<dbReference type="Proteomes" id="UP000663929">
    <property type="component" value="Chromosome"/>
</dbReference>
<dbReference type="EMBL" id="CP071793">
    <property type="protein sequence ID" value="QTD53549.1"/>
    <property type="molecule type" value="Genomic_DNA"/>
</dbReference>
<dbReference type="KEGG" id="scor:J3U87_13925"/>